<reference evidence="1 2" key="1">
    <citation type="submission" date="2024-02" db="EMBL/GenBank/DDBJ databases">
        <title>Bacteria isolated from the canopy kelp, Nereocystis luetkeana.</title>
        <authorList>
            <person name="Pfister C.A."/>
            <person name="Younker I.T."/>
            <person name="Light S.H."/>
        </authorList>
    </citation>
    <scope>NUCLEOTIDE SEQUENCE [LARGE SCALE GENOMIC DNA]</scope>
    <source>
        <strain evidence="1 2">TI.1.03</strain>
    </source>
</reference>
<keyword evidence="2" id="KW-1185">Reference proteome</keyword>
<name>A0ABU9H196_9GAMM</name>
<evidence type="ECO:0000313" key="1">
    <source>
        <dbReference type="EMBL" id="MEL0655619.1"/>
    </source>
</evidence>
<proteinExistence type="predicted"/>
<sequence>MNIQSLISKLKQAKKRRVIFDYHRSPKNGVDISTEDWIWIAPFFYGLFKELKSMKYTITITWWGEIFVIYKDADTAFELTLNYQSSVPYTYEFTQRLRDKTHVIHTISNRQTALSLGLKAYRTGTKWFYIPLRESTVTPASAACNINEVMQARLKEYSFAGWSVKPDIATSDDIAAVIHYGAALFGLGSRFDYISKKLLELIIYQDIELTNNAIYIKRSPYLSGYEFYLDIKHFSFIKKYLPPQ</sequence>
<dbReference type="Proteomes" id="UP001371391">
    <property type="component" value="Unassembled WGS sequence"/>
</dbReference>
<accession>A0ABU9H196</accession>
<dbReference type="EMBL" id="JBAKAW010000010">
    <property type="protein sequence ID" value="MEL0655619.1"/>
    <property type="molecule type" value="Genomic_DNA"/>
</dbReference>
<comment type="caution">
    <text evidence="1">The sequence shown here is derived from an EMBL/GenBank/DDBJ whole genome shotgun (WGS) entry which is preliminary data.</text>
</comment>
<dbReference type="RefSeq" id="WP_341602789.1">
    <property type="nucleotide sequence ID" value="NZ_JBAKAW010000010.1"/>
</dbReference>
<gene>
    <name evidence="1" type="ORF">V6257_11295</name>
</gene>
<evidence type="ECO:0000313" key="2">
    <source>
        <dbReference type="Proteomes" id="UP001371391"/>
    </source>
</evidence>
<protein>
    <submittedName>
        <fullName evidence="1">Uncharacterized protein</fullName>
    </submittedName>
</protein>
<organism evidence="1 2">
    <name type="scientific">Pseudoalteromonas issachenkonii</name>
    <dbReference type="NCBI Taxonomy" id="152297"/>
    <lineage>
        <taxon>Bacteria</taxon>
        <taxon>Pseudomonadati</taxon>
        <taxon>Pseudomonadota</taxon>
        <taxon>Gammaproteobacteria</taxon>
        <taxon>Alteromonadales</taxon>
        <taxon>Pseudoalteromonadaceae</taxon>
        <taxon>Pseudoalteromonas</taxon>
    </lineage>
</organism>